<evidence type="ECO:0000313" key="2">
    <source>
        <dbReference type="EMBL" id="MYN05544.1"/>
    </source>
</evidence>
<evidence type="ECO:0000259" key="1">
    <source>
        <dbReference type="PROSITE" id="PS51352"/>
    </source>
</evidence>
<dbReference type="CDD" id="cd02966">
    <property type="entry name" value="TlpA_like_family"/>
    <property type="match status" value="1"/>
</dbReference>
<dbReference type="PANTHER" id="PTHR42852:SF17">
    <property type="entry name" value="THIOREDOXIN-LIKE PROTEIN HI_1115"/>
    <property type="match status" value="1"/>
</dbReference>
<dbReference type="PANTHER" id="PTHR42852">
    <property type="entry name" value="THIOL:DISULFIDE INTERCHANGE PROTEIN DSBE"/>
    <property type="match status" value="1"/>
</dbReference>
<dbReference type="GO" id="GO:0016491">
    <property type="term" value="F:oxidoreductase activity"/>
    <property type="evidence" value="ECO:0007669"/>
    <property type="project" value="InterPro"/>
</dbReference>
<sequence>MAATDGGIVNSEALRGRYTVISFYFAECAPCIKEVPILNDFAQRNKEYGTLAVTFDSDDEAIKFARRTGFHWRTLANARELIDQAGVKAYPTLALLDPKGVVVATTSGLDVGAKGAAIDKWVAKARSSRTQ</sequence>
<dbReference type="Proteomes" id="UP000448575">
    <property type="component" value="Unassembled WGS sequence"/>
</dbReference>
<dbReference type="AlphaFoldDB" id="A0A6N9HPY2"/>
<reference evidence="2 3" key="1">
    <citation type="submission" date="2019-12" db="EMBL/GenBank/DDBJ databases">
        <title>Novel species isolated from a subtropical stream in China.</title>
        <authorList>
            <person name="Lu H."/>
        </authorList>
    </citation>
    <scope>NUCLEOTIDE SEQUENCE [LARGE SCALE GENOMIC DNA]</scope>
    <source>
        <strain evidence="2 3">DS3</strain>
    </source>
</reference>
<dbReference type="PROSITE" id="PS51352">
    <property type="entry name" value="THIOREDOXIN_2"/>
    <property type="match status" value="1"/>
</dbReference>
<protein>
    <submittedName>
        <fullName evidence="2">Redoxin domain-containing protein</fullName>
    </submittedName>
</protein>
<comment type="caution">
    <text evidence="2">The sequence shown here is derived from an EMBL/GenBank/DDBJ whole genome shotgun (WGS) entry which is preliminary data.</text>
</comment>
<dbReference type="GO" id="GO:0016209">
    <property type="term" value="F:antioxidant activity"/>
    <property type="evidence" value="ECO:0007669"/>
    <property type="project" value="InterPro"/>
</dbReference>
<feature type="domain" description="Thioredoxin" evidence="1">
    <location>
        <begin position="1"/>
        <end position="127"/>
    </location>
</feature>
<name>A0A6N9HPY2_9BURK</name>
<gene>
    <name evidence="2" type="ORF">GTP41_25965</name>
</gene>
<proteinExistence type="predicted"/>
<keyword evidence="3" id="KW-1185">Reference proteome</keyword>
<accession>A0A6N9HPY2</accession>
<evidence type="ECO:0000313" key="3">
    <source>
        <dbReference type="Proteomes" id="UP000448575"/>
    </source>
</evidence>
<dbReference type="InterPro" id="IPR050553">
    <property type="entry name" value="Thioredoxin_ResA/DsbE_sf"/>
</dbReference>
<dbReference type="EMBL" id="WWCJ01000032">
    <property type="protein sequence ID" value="MYN05544.1"/>
    <property type="molecule type" value="Genomic_DNA"/>
</dbReference>
<organism evidence="2 3">
    <name type="scientific">Pseudoduganella guangdongensis</name>
    <dbReference type="NCBI Taxonomy" id="2692179"/>
    <lineage>
        <taxon>Bacteria</taxon>
        <taxon>Pseudomonadati</taxon>
        <taxon>Pseudomonadota</taxon>
        <taxon>Betaproteobacteria</taxon>
        <taxon>Burkholderiales</taxon>
        <taxon>Oxalobacteraceae</taxon>
        <taxon>Telluria group</taxon>
        <taxon>Pseudoduganella</taxon>
    </lineage>
</organism>
<dbReference type="SUPFAM" id="SSF52833">
    <property type="entry name" value="Thioredoxin-like"/>
    <property type="match status" value="1"/>
</dbReference>
<dbReference type="Gene3D" id="3.40.30.10">
    <property type="entry name" value="Glutaredoxin"/>
    <property type="match status" value="1"/>
</dbReference>
<dbReference type="RefSeq" id="WP_161028513.1">
    <property type="nucleotide sequence ID" value="NZ_WWCJ01000032.1"/>
</dbReference>
<dbReference type="InterPro" id="IPR013766">
    <property type="entry name" value="Thioredoxin_domain"/>
</dbReference>
<dbReference type="InterPro" id="IPR036249">
    <property type="entry name" value="Thioredoxin-like_sf"/>
</dbReference>
<dbReference type="Pfam" id="PF00578">
    <property type="entry name" value="AhpC-TSA"/>
    <property type="match status" value="1"/>
</dbReference>
<dbReference type="InterPro" id="IPR000866">
    <property type="entry name" value="AhpC/TSA"/>
</dbReference>